<proteinExistence type="predicted"/>
<dbReference type="PATRIC" id="fig|37916.4.peg.2594"/>
<feature type="transmembrane region" description="Helical" evidence="5">
    <location>
        <begin position="417"/>
        <end position="434"/>
    </location>
</feature>
<feature type="transmembrane region" description="Helical" evidence="5">
    <location>
        <begin position="105"/>
        <end position="133"/>
    </location>
</feature>
<dbReference type="InterPro" id="IPR013525">
    <property type="entry name" value="ABC2_TM"/>
</dbReference>
<feature type="transmembrane region" description="Helical" evidence="5">
    <location>
        <begin position="168"/>
        <end position="186"/>
    </location>
</feature>
<evidence type="ECO:0000256" key="1">
    <source>
        <dbReference type="ARBA" id="ARBA00004141"/>
    </source>
</evidence>
<feature type="transmembrane region" description="Helical" evidence="5">
    <location>
        <begin position="219"/>
        <end position="239"/>
    </location>
</feature>
<evidence type="ECO:0000256" key="5">
    <source>
        <dbReference type="SAM" id="Phobius"/>
    </source>
</evidence>
<dbReference type="AlphaFoldDB" id="A0A0J6W6N5"/>
<dbReference type="GO" id="GO:0016020">
    <property type="term" value="C:membrane"/>
    <property type="evidence" value="ECO:0007669"/>
    <property type="project" value="UniProtKB-SubCell"/>
</dbReference>
<evidence type="ECO:0000256" key="2">
    <source>
        <dbReference type="ARBA" id="ARBA00022692"/>
    </source>
</evidence>
<feature type="transmembrane region" description="Helical" evidence="5">
    <location>
        <begin position="389"/>
        <end position="410"/>
    </location>
</feature>
<keyword evidence="3 5" id="KW-1133">Transmembrane helix</keyword>
<feature type="transmembrane region" description="Helical" evidence="5">
    <location>
        <begin position="472"/>
        <end position="493"/>
    </location>
</feature>
<keyword evidence="8" id="KW-1185">Reference proteome</keyword>
<comment type="caution">
    <text evidence="7">The sequence shown here is derived from an EMBL/GenBank/DDBJ whole genome shotgun (WGS) entry which is preliminary data.</text>
</comment>
<evidence type="ECO:0000256" key="4">
    <source>
        <dbReference type="ARBA" id="ARBA00023136"/>
    </source>
</evidence>
<sequence length="499" mass="52457">MTTAAHEQWRPTLLLTRSFIADYVRNPVNLIMLVLVPLVFVLVAAGSIADAMELLRGRPGIATQTATAGWAAGFLSGLAMYFQIRSARRADKRLQLVGLPAARLLAARAGTGLLMAGLVSGVALAALAVRVGIDHPVRVIVGTLMFSVIYLAIGALVGIAVANPVNGAVIILLIWMIDVFVGPAGSGGDYVFTRWFPTHFVTLWMVDTPSHHAGRLGDLGLASVWMLGALAVAGALVAAGSRTARRRQRTAGQLPTALRFGLVDLRRNGVLLVLLVIVPAAFVLLAKVTTPGRSLMVSVTENGAVSNQSFWFPEVHAGAMAPIGIGALAALVGMFVVVDAAGGDRRLRLAGYRTGVVLAARLGVVAVAAIVITAATMGVTATVFDARQWPGYIAANLLIAAIYALIGVVIGPLLGKVAGVFVAFLIPFLDLGIIQSPMLRPIPQEWAQFLPGYGVTRLLFDTSLTSRFDETWPLLTGFVWLGGLLIVASVVLTRGGKST</sequence>
<dbReference type="Pfam" id="PF12698">
    <property type="entry name" value="ABC2_membrane_3"/>
    <property type="match status" value="1"/>
</dbReference>
<feature type="transmembrane region" description="Helical" evidence="5">
    <location>
        <begin position="362"/>
        <end position="383"/>
    </location>
</feature>
<protein>
    <submittedName>
        <fullName evidence="7">ABC-2 family transporter protein</fullName>
    </submittedName>
</protein>
<keyword evidence="2 5" id="KW-0812">Transmembrane</keyword>
<reference evidence="7 8" key="1">
    <citation type="journal article" date="2015" name="Genome Biol. Evol.">
        <title>Characterization of Three Mycobacterium spp. with Potential Use in Bioremediation by Genome Sequencing and Comparative Genomics.</title>
        <authorList>
            <person name="Das S."/>
            <person name="Pettersson B.M."/>
            <person name="Behra P.R."/>
            <person name="Ramesh M."/>
            <person name="Dasgupta S."/>
            <person name="Bhattacharya A."/>
            <person name="Kirsebom L.A."/>
        </authorList>
    </citation>
    <scope>NUCLEOTIDE SEQUENCE [LARGE SCALE GENOMIC DNA]</scope>
    <source>
        <strain evidence="7 8">DSM 43826</strain>
    </source>
</reference>
<feature type="transmembrane region" description="Helical" evidence="5">
    <location>
        <begin position="61"/>
        <end position="84"/>
    </location>
</feature>
<dbReference type="Proteomes" id="UP000036513">
    <property type="component" value="Unassembled WGS sequence"/>
</dbReference>
<evidence type="ECO:0000259" key="6">
    <source>
        <dbReference type="Pfam" id="PF12698"/>
    </source>
</evidence>
<dbReference type="GO" id="GO:0140359">
    <property type="term" value="F:ABC-type transporter activity"/>
    <property type="evidence" value="ECO:0007669"/>
    <property type="project" value="InterPro"/>
</dbReference>
<feature type="domain" description="ABC-2 type transporter transmembrane" evidence="6">
    <location>
        <begin position="84"/>
        <end position="237"/>
    </location>
</feature>
<accession>A0A0J6W6N5</accession>
<feature type="transmembrane region" description="Helical" evidence="5">
    <location>
        <begin position="269"/>
        <end position="288"/>
    </location>
</feature>
<dbReference type="STRING" id="37916.MCHLDSM_02676"/>
<comment type="subcellular location">
    <subcellularLocation>
        <location evidence="1">Membrane</location>
        <topology evidence="1">Multi-pass membrane protein</topology>
    </subcellularLocation>
</comment>
<evidence type="ECO:0000256" key="3">
    <source>
        <dbReference type="ARBA" id="ARBA00022989"/>
    </source>
</evidence>
<feature type="transmembrane region" description="Helical" evidence="5">
    <location>
        <begin position="139"/>
        <end position="161"/>
    </location>
</feature>
<dbReference type="EMBL" id="JYNL01000021">
    <property type="protein sequence ID" value="KMO77488.1"/>
    <property type="molecule type" value="Genomic_DNA"/>
</dbReference>
<feature type="transmembrane region" description="Helical" evidence="5">
    <location>
        <begin position="27"/>
        <end position="49"/>
    </location>
</feature>
<keyword evidence="4 5" id="KW-0472">Membrane</keyword>
<evidence type="ECO:0000313" key="7">
    <source>
        <dbReference type="EMBL" id="KMO77488.1"/>
    </source>
</evidence>
<evidence type="ECO:0000313" key="8">
    <source>
        <dbReference type="Proteomes" id="UP000036513"/>
    </source>
</evidence>
<dbReference type="RefSeq" id="WP_011767904.1">
    <property type="nucleotide sequence ID" value="NZ_JYNL01000021.1"/>
</dbReference>
<name>A0A0J6W6N5_9MYCO</name>
<organism evidence="7 8">
    <name type="scientific">Mycolicibacterium chlorophenolicum</name>
    <dbReference type="NCBI Taxonomy" id="37916"/>
    <lineage>
        <taxon>Bacteria</taxon>
        <taxon>Bacillati</taxon>
        <taxon>Actinomycetota</taxon>
        <taxon>Actinomycetes</taxon>
        <taxon>Mycobacteriales</taxon>
        <taxon>Mycobacteriaceae</taxon>
        <taxon>Mycolicibacterium</taxon>
    </lineage>
</organism>
<feature type="transmembrane region" description="Helical" evidence="5">
    <location>
        <begin position="319"/>
        <end position="341"/>
    </location>
</feature>
<gene>
    <name evidence="7" type="ORF">MCHLDSM_02676</name>
</gene>